<name>A0A3B1DMG9_9ZZZZ</name>
<sequence>MECFEQLKRLVAQAEEDMSKAEGGNKAAGTRVRGTMQEIKKAAQEVRQKILELRDGGSTS</sequence>
<proteinExistence type="predicted"/>
<reference evidence="2" key="1">
    <citation type="submission" date="2018-06" db="EMBL/GenBank/DDBJ databases">
        <authorList>
            <person name="Zhirakovskaya E."/>
        </authorList>
    </citation>
    <scope>NUCLEOTIDE SEQUENCE</scope>
</reference>
<dbReference type="AlphaFoldDB" id="A0A3B1DMG9"/>
<evidence type="ECO:0008006" key="3">
    <source>
        <dbReference type="Google" id="ProtNLM"/>
    </source>
</evidence>
<feature type="coiled-coil region" evidence="1">
    <location>
        <begin position="4"/>
        <end position="56"/>
    </location>
</feature>
<protein>
    <recommendedName>
        <fullName evidence="3">Histone H1</fullName>
    </recommendedName>
</protein>
<dbReference type="GO" id="GO:0003677">
    <property type="term" value="F:DNA binding"/>
    <property type="evidence" value="ECO:0007669"/>
    <property type="project" value="InterPro"/>
</dbReference>
<gene>
    <name evidence="2" type="ORF">MNBD_PLANCTO03-2251</name>
</gene>
<accession>A0A3B1DMG9</accession>
<dbReference type="GO" id="GO:0030527">
    <property type="term" value="F:structural constituent of chromatin"/>
    <property type="evidence" value="ECO:0007669"/>
    <property type="project" value="InterPro"/>
</dbReference>
<dbReference type="EMBL" id="UOGK01000618">
    <property type="protein sequence ID" value="VAX41962.1"/>
    <property type="molecule type" value="Genomic_DNA"/>
</dbReference>
<evidence type="ECO:0000313" key="2">
    <source>
        <dbReference type="EMBL" id="VAX41962.1"/>
    </source>
</evidence>
<dbReference type="Pfam" id="PF07432">
    <property type="entry name" value="Hc1"/>
    <property type="match status" value="1"/>
</dbReference>
<evidence type="ECO:0000256" key="1">
    <source>
        <dbReference type="SAM" id="Coils"/>
    </source>
</evidence>
<keyword evidence="1" id="KW-0175">Coiled coil</keyword>
<dbReference type="InterPro" id="IPR010886">
    <property type="entry name" value="Hc1"/>
</dbReference>
<organism evidence="2">
    <name type="scientific">hydrothermal vent metagenome</name>
    <dbReference type="NCBI Taxonomy" id="652676"/>
    <lineage>
        <taxon>unclassified sequences</taxon>
        <taxon>metagenomes</taxon>
        <taxon>ecological metagenomes</taxon>
    </lineage>
</organism>